<dbReference type="InterPro" id="IPR000238">
    <property type="entry name" value="RbfA"/>
</dbReference>
<comment type="function">
    <text evidence="2">One of several proteins that assist in the late maturation steps of the functional core of the 30S ribosomal subunit. Associates with free 30S ribosomal subunits (but not with 30S subunits that are part of 70S ribosomes or polysomes). Required for efficient processing of 16S rRNA. May interact with the 5'-terminal helix region of 16S rRNA.</text>
</comment>
<evidence type="ECO:0000313" key="4">
    <source>
        <dbReference type="Proteomes" id="UP001054820"/>
    </source>
</evidence>
<comment type="subunit">
    <text evidence="2">Monomer. Binds 30S ribosomal subunits, but not 50S ribosomal subunits or 70S ribosomes.</text>
</comment>
<keyword evidence="2" id="KW-0963">Cytoplasm</keyword>
<accession>A0ABM7MD37</accession>
<gene>
    <name evidence="2 3" type="primary">rbfA</name>
    <name evidence="3" type="ORF">THMIRHAM_10720</name>
</gene>
<keyword evidence="1 2" id="KW-0690">Ribosome biogenesis</keyword>
<protein>
    <recommendedName>
        <fullName evidence="2">Ribosome-binding factor A</fullName>
    </recommendedName>
</protein>
<evidence type="ECO:0000256" key="2">
    <source>
        <dbReference type="HAMAP-Rule" id="MF_00003"/>
    </source>
</evidence>
<dbReference type="InterPro" id="IPR020053">
    <property type="entry name" value="Ribosome-bd_factorA_CS"/>
</dbReference>
<dbReference type="Pfam" id="PF02033">
    <property type="entry name" value="RBFA"/>
    <property type="match status" value="1"/>
</dbReference>
<dbReference type="RefSeq" id="WP_237264340.1">
    <property type="nucleotide sequence ID" value="NZ_AP024202.1"/>
</dbReference>
<organism evidence="3 4">
    <name type="scientific">Thiomicrorhabdus immobilis</name>
    <dbReference type="NCBI Taxonomy" id="2791037"/>
    <lineage>
        <taxon>Bacteria</taxon>
        <taxon>Pseudomonadati</taxon>
        <taxon>Pseudomonadota</taxon>
        <taxon>Gammaproteobacteria</taxon>
        <taxon>Thiotrichales</taxon>
        <taxon>Piscirickettsiaceae</taxon>
        <taxon>Thiomicrorhabdus</taxon>
    </lineage>
</organism>
<dbReference type="EMBL" id="AP024202">
    <property type="protein sequence ID" value="BCN93287.1"/>
    <property type="molecule type" value="Genomic_DNA"/>
</dbReference>
<comment type="subcellular location">
    <subcellularLocation>
        <location evidence="2">Cytoplasm</location>
    </subcellularLocation>
</comment>
<dbReference type="HAMAP" id="MF_00003">
    <property type="entry name" value="RbfA"/>
    <property type="match status" value="1"/>
</dbReference>
<dbReference type="NCBIfam" id="TIGR00082">
    <property type="entry name" value="rbfA"/>
    <property type="match status" value="1"/>
</dbReference>
<evidence type="ECO:0000256" key="1">
    <source>
        <dbReference type="ARBA" id="ARBA00022517"/>
    </source>
</evidence>
<dbReference type="PANTHER" id="PTHR33515:SF1">
    <property type="entry name" value="RIBOSOME-BINDING FACTOR A, CHLOROPLASTIC-RELATED"/>
    <property type="match status" value="1"/>
</dbReference>
<reference evidence="3" key="1">
    <citation type="journal article" date="2022" name="Arch. Microbiol.">
        <title>Thiomicrorhabdus immobilis sp. nov., a mesophilic sulfur-oxidizing bacterium isolated from sediment of a brackish lake in northern Japan.</title>
        <authorList>
            <person name="Kojima H."/>
            <person name="Mochizuki J."/>
            <person name="Kanda M."/>
            <person name="Watanabe T."/>
            <person name="Fukui M."/>
        </authorList>
    </citation>
    <scope>NUCLEOTIDE SEQUENCE</scope>
    <source>
        <strain evidence="3">Am19</strain>
    </source>
</reference>
<dbReference type="Gene3D" id="3.30.300.20">
    <property type="match status" value="1"/>
</dbReference>
<keyword evidence="4" id="KW-1185">Reference proteome</keyword>
<dbReference type="InterPro" id="IPR023799">
    <property type="entry name" value="RbfA_dom_sf"/>
</dbReference>
<evidence type="ECO:0000313" key="3">
    <source>
        <dbReference type="EMBL" id="BCN93287.1"/>
    </source>
</evidence>
<dbReference type="PANTHER" id="PTHR33515">
    <property type="entry name" value="RIBOSOME-BINDING FACTOR A, CHLOROPLASTIC-RELATED"/>
    <property type="match status" value="1"/>
</dbReference>
<dbReference type="InterPro" id="IPR015946">
    <property type="entry name" value="KH_dom-like_a/b"/>
</dbReference>
<comment type="similarity">
    <text evidence="2">Belongs to the RbfA family.</text>
</comment>
<dbReference type="Proteomes" id="UP001054820">
    <property type="component" value="Chromosome"/>
</dbReference>
<dbReference type="PROSITE" id="PS01319">
    <property type="entry name" value="RBFA"/>
    <property type="match status" value="1"/>
</dbReference>
<dbReference type="SUPFAM" id="SSF89919">
    <property type="entry name" value="Ribosome-binding factor A, RbfA"/>
    <property type="match status" value="1"/>
</dbReference>
<sequence>MSNQTVSRPTRVAQEIRRTIAQLLVQEVKDPRFQNISITDCKISKDLSIAKIHFALMGFNENDPEVAETLAALEKAEGFFRSEIGKRLRLRIVPHVRFYYDNIPEHAQHMEMLINKALNS</sequence>
<proteinExistence type="inferred from homology"/>
<name>A0ABM7MD37_9GAMM</name>